<dbReference type="RefSeq" id="WP_205117261.1">
    <property type="nucleotide sequence ID" value="NZ_JAFBCM010000001.1"/>
</dbReference>
<keyword evidence="3" id="KW-0963">Cytoplasm</keyword>
<dbReference type="EMBL" id="JBHRZH010000006">
    <property type="protein sequence ID" value="MFC3761037.1"/>
    <property type="molecule type" value="Genomic_DNA"/>
</dbReference>
<dbReference type="InterPro" id="IPR008858">
    <property type="entry name" value="TROVE_dom"/>
</dbReference>
<comment type="caution">
    <text evidence="8">The sequence shown here is derived from an EMBL/GenBank/DDBJ whole genome shotgun (WGS) entry which is preliminary data.</text>
</comment>
<organism evidence="8 9">
    <name type="scientific">Tenggerimyces flavus</name>
    <dbReference type="NCBI Taxonomy" id="1708749"/>
    <lineage>
        <taxon>Bacteria</taxon>
        <taxon>Bacillati</taxon>
        <taxon>Actinomycetota</taxon>
        <taxon>Actinomycetes</taxon>
        <taxon>Propionibacteriales</taxon>
        <taxon>Nocardioidaceae</taxon>
        <taxon>Tenggerimyces</taxon>
    </lineage>
</organism>
<keyword evidence="4" id="KW-0479">Metal-binding</keyword>
<sequence length="522" mass="57258">MSKFNVKNVRANILSAPRSEPTPSGRTYEGAPGYLRDGRSELFLLAVSNFVGENTFYESASSRDLRYRDLVRSMAVDDIDWLARFLRWLRTTANLRSASLVGALEAARARIEANAHGRTRDLVASVLQRPDEPGEALAYWISTYGKEIPKPVKRGIADAVRRLYTEQSLLKYDTATKGFRFGDVLELVHPSPDPGKPWQGALFQHALDRRHGRDRDIPDALPMVRARSLLLAAPVEDRRALLGGALFREAGMTWESVAGWLQGPMDAQAWEAVLPGMGYMARLRNLRNFDEAGVSDAVAASVASELADPALVAKSRQLPMRFLSAYRAAPSLRWAYALEQALGHALSHVPALPGRTLILVDQSGSMGKRLSERSQLTCSDAAIVFGAALALRAASADLVQFDNRSAPVEVRRGESVLRVVERFWGPRGGTNTAAAVQAWYRDPVHDRVVIVSDEQAWGGRRGQDPTDAVSPRVPVYTWNLAGYRYGHGPSGTGNRHVFGGLSDAAFGMIALIEAGKNADWPF</sequence>
<name>A0ABV7Y8X1_9ACTN</name>
<comment type="similarity">
    <text evidence="2">Belongs to the Ro 60 kDa family.</text>
</comment>
<keyword evidence="6" id="KW-0687">Ribonucleoprotein</keyword>
<dbReference type="PANTHER" id="PTHR14202">
    <property type="entry name" value="60 KDA RIBONUCLEOPROTEIN SSA/RO"/>
    <property type="match status" value="1"/>
</dbReference>
<dbReference type="Proteomes" id="UP001595699">
    <property type="component" value="Unassembled WGS sequence"/>
</dbReference>
<evidence type="ECO:0000256" key="6">
    <source>
        <dbReference type="ARBA" id="ARBA00023274"/>
    </source>
</evidence>
<dbReference type="InterPro" id="IPR037214">
    <property type="entry name" value="TROVE_dom_sf"/>
</dbReference>
<dbReference type="Pfam" id="PF05731">
    <property type="entry name" value="TROVE"/>
    <property type="match status" value="1"/>
</dbReference>
<protein>
    <submittedName>
        <fullName evidence="8">TROVE domain-containing protein</fullName>
    </submittedName>
</protein>
<dbReference type="InterPro" id="IPR036465">
    <property type="entry name" value="vWFA_dom_sf"/>
</dbReference>
<evidence type="ECO:0000256" key="5">
    <source>
        <dbReference type="ARBA" id="ARBA00022884"/>
    </source>
</evidence>
<dbReference type="PROSITE" id="PS50988">
    <property type="entry name" value="TROVE"/>
    <property type="match status" value="1"/>
</dbReference>
<proteinExistence type="inferred from homology"/>
<evidence type="ECO:0000313" key="8">
    <source>
        <dbReference type="EMBL" id="MFC3761037.1"/>
    </source>
</evidence>
<evidence type="ECO:0000313" key="9">
    <source>
        <dbReference type="Proteomes" id="UP001595699"/>
    </source>
</evidence>
<dbReference type="SUPFAM" id="SSF53300">
    <property type="entry name" value="vWA-like"/>
    <property type="match status" value="1"/>
</dbReference>
<feature type="domain" description="TROVE" evidence="7">
    <location>
        <begin position="25"/>
        <end position="354"/>
    </location>
</feature>
<dbReference type="InterPro" id="IPR040322">
    <property type="entry name" value="TROVE2"/>
</dbReference>
<gene>
    <name evidence="8" type="ORF">ACFOUW_09305</name>
</gene>
<dbReference type="PANTHER" id="PTHR14202:SF0">
    <property type="entry name" value="RNA-BINDING PROTEIN RO60"/>
    <property type="match status" value="1"/>
</dbReference>
<keyword evidence="5" id="KW-0694">RNA-binding</keyword>
<accession>A0ABV7Y8X1</accession>
<reference evidence="9" key="1">
    <citation type="journal article" date="2019" name="Int. J. Syst. Evol. Microbiol.">
        <title>The Global Catalogue of Microorganisms (GCM) 10K type strain sequencing project: providing services to taxonomists for standard genome sequencing and annotation.</title>
        <authorList>
            <consortium name="The Broad Institute Genomics Platform"/>
            <consortium name="The Broad Institute Genome Sequencing Center for Infectious Disease"/>
            <person name="Wu L."/>
            <person name="Ma J."/>
        </authorList>
    </citation>
    <scope>NUCLEOTIDE SEQUENCE [LARGE SCALE GENOMIC DNA]</scope>
    <source>
        <strain evidence="9">CGMCC 4.7241</strain>
    </source>
</reference>
<evidence type="ECO:0000256" key="4">
    <source>
        <dbReference type="ARBA" id="ARBA00022723"/>
    </source>
</evidence>
<comment type="subcellular location">
    <subcellularLocation>
        <location evidence="1">Cytoplasm</location>
    </subcellularLocation>
</comment>
<dbReference type="SUPFAM" id="SSF140864">
    <property type="entry name" value="TROVE domain-like"/>
    <property type="match status" value="1"/>
</dbReference>
<evidence type="ECO:0000256" key="1">
    <source>
        <dbReference type="ARBA" id="ARBA00004496"/>
    </source>
</evidence>
<evidence type="ECO:0000256" key="2">
    <source>
        <dbReference type="ARBA" id="ARBA00007814"/>
    </source>
</evidence>
<dbReference type="Gene3D" id="3.40.50.410">
    <property type="entry name" value="von Willebrand factor, type A domain"/>
    <property type="match status" value="1"/>
</dbReference>
<evidence type="ECO:0000259" key="7">
    <source>
        <dbReference type="PROSITE" id="PS50988"/>
    </source>
</evidence>
<keyword evidence="9" id="KW-1185">Reference proteome</keyword>
<evidence type="ECO:0000256" key="3">
    <source>
        <dbReference type="ARBA" id="ARBA00022490"/>
    </source>
</evidence>